<dbReference type="RefSeq" id="XP_014255235.1">
    <property type="nucleotide sequence ID" value="XM_014399749.1"/>
</dbReference>
<reference evidence="2" key="1">
    <citation type="submission" date="2022-01" db="UniProtKB">
        <authorList>
            <consortium name="EnsemblMetazoa"/>
        </authorList>
    </citation>
    <scope>IDENTIFICATION</scope>
</reference>
<feature type="compositionally biased region" description="Low complexity" evidence="1">
    <location>
        <begin position="267"/>
        <end position="278"/>
    </location>
</feature>
<dbReference type="Proteomes" id="UP000494040">
    <property type="component" value="Unassembled WGS sequence"/>
</dbReference>
<name>A0A8I6S2Z8_CIMLE</name>
<evidence type="ECO:0000256" key="1">
    <source>
        <dbReference type="SAM" id="MobiDB-lite"/>
    </source>
</evidence>
<feature type="region of interest" description="Disordered" evidence="1">
    <location>
        <begin position="267"/>
        <end position="292"/>
    </location>
</feature>
<organism evidence="2 3">
    <name type="scientific">Cimex lectularius</name>
    <name type="common">Bed bug</name>
    <name type="synonym">Acanthia lectularia</name>
    <dbReference type="NCBI Taxonomy" id="79782"/>
    <lineage>
        <taxon>Eukaryota</taxon>
        <taxon>Metazoa</taxon>
        <taxon>Ecdysozoa</taxon>
        <taxon>Arthropoda</taxon>
        <taxon>Hexapoda</taxon>
        <taxon>Insecta</taxon>
        <taxon>Pterygota</taxon>
        <taxon>Neoptera</taxon>
        <taxon>Paraneoptera</taxon>
        <taxon>Hemiptera</taxon>
        <taxon>Heteroptera</taxon>
        <taxon>Panheteroptera</taxon>
        <taxon>Cimicomorpha</taxon>
        <taxon>Cimicidae</taxon>
        <taxon>Cimex</taxon>
    </lineage>
</organism>
<feature type="compositionally biased region" description="Basic and acidic residues" evidence="1">
    <location>
        <begin position="9"/>
        <end position="44"/>
    </location>
</feature>
<dbReference type="GeneID" id="106669899"/>
<protein>
    <submittedName>
        <fullName evidence="2">Uncharacterized protein</fullName>
    </submittedName>
</protein>
<evidence type="ECO:0000313" key="2">
    <source>
        <dbReference type="EnsemblMetazoa" id="XP_014255235.1"/>
    </source>
</evidence>
<dbReference type="OrthoDB" id="10685299at2759"/>
<proteinExistence type="predicted"/>
<feature type="compositionally biased region" description="Basic and acidic residues" evidence="1">
    <location>
        <begin position="280"/>
        <end position="292"/>
    </location>
</feature>
<dbReference type="AlphaFoldDB" id="A0A8I6S2Z8"/>
<sequence>MGTAASRNPDGERVKRYKKNDRPWKTEGEFKLKCRTTGKGEKIRMQSPSKNKNENKNSFLKKKRDNGKNDGTGVKKDKKLCKSRSITKEPREEKVHVVDCPSKVSKRVLPSPSPPPPSPISLPRSFKADCNASPYRPVELSKSLEPSPAPSANHVKARLSKSGKADSKLNDRIQSLFEQDILPDLPNWKDKEEETINVDVKAQIKSLEDLTKRARSKSPCLLAAKQINCSSETSVTSSTYSNEELNSTEVVWSGSKRSFIESTSENTLSSSLPSLTSNQKRADEKWQNKENQKEERFRQLEELGLGFVQEGKWIPTDVISRTIWNGVAKTKGCCAQWNRQQSKTFKDPKLLRDQQ</sequence>
<accession>A0A8I6S2Z8</accession>
<feature type="region of interest" description="Disordered" evidence="1">
    <location>
        <begin position="1"/>
        <end position="167"/>
    </location>
</feature>
<dbReference type="KEGG" id="clec:106669899"/>
<dbReference type="EnsemblMetazoa" id="XM_014399749.1">
    <property type="protein sequence ID" value="XP_014255235.1"/>
    <property type="gene ID" value="LOC106669899"/>
</dbReference>
<feature type="compositionally biased region" description="Low complexity" evidence="1">
    <location>
        <begin position="101"/>
        <end position="110"/>
    </location>
</feature>
<feature type="compositionally biased region" description="Pro residues" evidence="1">
    <location>
        <begin position="111"/>
        <end position="120"/>
    </location>
</feature>
<feature type="compositionally biased region" description="Basic and acidic residues" evidence="1">
    <location>
        <begin position="86"/>
        <end position="97"/>
    </location>
</feature>
<keyword evidence="3" id="KW-1185">Reference proteome</keyword>
<evidence type="ECO:0000313" key="3">
    <source>
        <dbReference type="Proteomes" id="UP000494040"/>
    </source>
</evidence>